<protein>
    <recommendedName>
        <fullName evidence="4">Myb/SANT-like domain-containing protein</fullName>
    </recommendedName>
</protein>
<feature type="compositionally biased region" description="Acidic residues" evidence="1">
    <location>
        <begin position="95"/>
        <end position="104"/>
    </location>
</feature>
<name>A0A139AJS6_GONPJ</name>
<feature type="region of interest" description="Disordered" evidence="1">
    <location>
        <begin position="61"/>
        <end position="152"/>
    </location>
</feature>
<dbReference type="Proteomes" id="UP000070544">
    <property type="component" value="Unassembled WGS sequence"/>
</dbReference>
<feature type="compositionally biased region" description="Acidic residues" evidence="1">
    <location>
        <begin position="75"/>
        <end position="86"/>
    </location>
</feature>
<sequence>MAKGKKEGGTRKRNNWTIDMSMHLYTLLKDEVKAGRSAQNGWKDGSGFGWDPIGKRVTALQGAWESFKDRKPEQDLDTSSDEETDDSSSGSSDESGSEESEGDDMGLAQNTSSALSHRRQSGSGKCMGNKHQKAWNKRKRTGSDDDDMDSQSIKSIASSFTQMVNWQSQQQDTFSSL</sequence>
<reference evidence="2 3" key="1">
    <citation type="journal article" date="2015" name="Genome Biol. Evol.">
        <title>Phylogenomic analyses indicate that early fungi evolved digesting cell walls of algal ancestors of land plants.</title>
        <authorList>
            <person name="Chang Y."/>
            <person name="Wang S."/>
            <person name="Sekimoto S."/>
            <person name="Aerts A.L."/>
            <person name="Choi C."/>
            <person name="Clum A."/>
            <person name="LaButti K.M."/>
            <person name="Lindquist E.A."/>
            <person name="Yee Ngan C."/>
            <person name="Ohm R.A."/>
            <person name="Salamov A.A."/>
            <person name="Grigoriev I.V."/>
            <person name="Spatafora J.W."/>
            <person name="Berbee M.L."/>
        </authorList>
    </citation>
    <scope>NUCLEOTIDE SEQUENCE [LARGE SCALE GENOMIC DNA]</scope>
    <source>
        <strain evidence="2 3">JEL478</strain>
    </source>
</reference>
<organism evidence="2 3">
    <name type="scientific">Gonapodya prolifera (strain JEL478)</name>
    <name type="common">Monoblepharis prolifera</name>
    <dbReference type="NCBI Taxonomy" id="1344416"/>
    <lineage>
        <taxon>Eukaryota</taxon>
        <taxon>Fungi</taxon>
        <taxon>Fungi incertae sedis</taxon>
        <taxon>Chytridiomycota</taxon>
        <taxon>Chytridiomycota incertae sedis</taxon>
        <taxon>Monoblepharidomycetes</taxon>
        <taxon>Monoblepharidales</taxon>
        <taxon>Gonapodyaceae</taxon>
        <taxon>Gonapodya</taxon>
    </lineage>
</organism>
<feature type="compositionally biased region" description="Basic residues" evidence="1">
    <location>
        <begin position="128"/>
        <end position="140"/>
    </location>
</feature>
<proteinExistence type="predicted"/>
<evidence type="ECO:0000313" key="3">
    <source>
        <dbReference type="Proteomes" id="UP000070544"/>
    </source>
</evidence>
<evidence type="ECO:0000313" key="2">
    <source>
        <dbReference type="EMBL" id="KXS17060.1"/>
    </source>
</evidence>
<keyword evidence="3" id="KW-1185">Reference proteome</keyword>
<evidence type="ECO:0008006" key="4">
    <source>
        <dbReference type="Google" id="ProtNLM"/>
    </source>
</evidence>
<dbReference type="EMBL" id="KQ965749">
    <property type="protein sequence ID" value="KXS17060.1"/>
    <property type="molecule type" value="Genomic_DNA"/>
</dbReference>
<gene>
    <name evidence="2" type="ORF">M427DRAFT_30856</name>
</gene>
<dbReference type="AlphaFoldDB" id="A0A139AJS6"/>
<evidence type="ECO:0000256" key="1">
    <source>
        <dbReference type="SAM" id="MobiDB-lite"/>
    </source>
</evidence>
<accession>A0A139AJS6</accession>
<dbReference type="OrthoDB" id="76215at2759"/>